<reference evidence="1 2" key="1">
    <citation type="submission" date="2020-04" db="EMBL/GenBank/DDBJ databases">
        <title>Ferrimonas sp. S7 isolated from sea water.</title>
        <authorList>
            <person name="Bae S.S."/>
            <person name="Baek K."/>
        </authorList>
    </citation>
    <scope>NUCLEOTIDE SEQUENCE [LARGE SCALE GENOMIC DNA]</scope>
    <source>
        <strain evidence="1 2">S7</strain>
    </source>
</reference>
<dbReference type="AlphaFoldDB" id="A0A6H1UH19"/>
<dbReference type="Proteomes" id="UP000501602">
    <property type="component" value="Chromosome"/>
</dbReference>
<dbReference type="RefSeq" id="WP_168662293.1">
    <property type="nucleotide sequence ID" value="NZ_CP051180.1"/>
</dbReference>
<protein>
    <submittedName>
        <fullName evidence="1">Uncharacterized protein</fullName>
    </submittedName>
</protein>
<gene>
    <name evidence="1" type="ORF">HER31_16615</name>
</gene>
<proteinExistence type="predicted"/>
<organism evidence="1 2">
    <name type="scientific">Ferrimonas lipolytica</name>
    <dbReference type="NCBI Taxonomy" id="2724191"/>
    <lineage>
        <taxon>Bacteria</taxon>
        <taxon>Pseudomonadati</taxon>
        <taxon>Pseudomonadota</taxon>
        <taxon>Gammaproteobacteria</taxon>
        <taxon>Alteromonadales</taxon>
        <taxon>Ferrimonadaceae</taxon>
        <taxon>Ferrimonas</taxon>
    </lineage>
</organism>
<name>A0A6H1UH19_9GAMM</name>
<sequence length="372" mass="41020">MMRHLVVTSIALALAGCNSTQIQTEEVSVVNRSSTASVSRDASDFSDADIEVPPYFDTQGLERCTFDPENEVDGCPLKKPIIRVYFEGNRVEGDGKGVEALQSLDNLQLSKMFENQVAGLSRFRILTRDDQVVVSEQAQRLAEQGAAEVIQQAAVNRVIKTDYIFKIDTVKTANTFYGEYNGQATYGLELTSAVIDPFTKEKMSAPNLGKIRVHSNEVRDPKTTTFAEVNGRYYTGFDYTNKTVVTSVLNDMASRGFDLMLTRMLSEMPSTAQVLGIKGDQVSLDRGQNAGLLPHETMIIFQYEAGFVDPIGVVDVVPSKHSANGMIKRWKRSKTAKSIKSQAEDGIFRPGNDAKIFAISVGTPNNFLKSRT</sequence>
<accession>A0A6H1UH19</accession>
<evidence type="ECO:0000313" key="2">
    <source>
        <dbReference type="Proteomes" id="UP000501602"/>
    </source>
</evidence>
<evidence type="ECO:0000313" key="1">
    <source>
        <dbReference type="EMBL" id="QIZ78381.1"/>
    </source>
</evidence>
<dbReference type="EMBL" id="CP051180">
    <property type="protein sequence ID" value="QIZ78381.1"/>
    <property type="molecule type" value="Genomic_DNA"/>
</dbReference>
<dbReference type="PROSITE" id="PS51257">
    <property type="entry name" value="PROKAR_LIPOPROTEIN"/>
    <property type="match status" value="1"/>
</dbReference>
<dbReference type="KEGG" id="fes:HER31_16615"/>
<keyword evidence="2" id="KW-1185">Reference proteome</keyword>